<gene>
    <name evidence="9" type="ORF">ILUMI_12471</name>
</gene>
<evidence type="ECO:0000256" key="7">
    <source>
        <dbReference type="SAM" id="MobiDB-lite"/>
    </source>
</evidence>
<feature type="compositionally biased region" description="Basic and acidic residues" evidence="7">
    <location>
        <begin position="210"/>
        <end position="293"/>
    </location>
</feature>
<organism evidence="9 10">
    <name type="scientific">Ignelater luminosus</name>
    <name type="common">Cucubano</name>
    <name type="synonym">Pyrophorus luminosus</name>
    <dbReference type="NCBI Taxonomy" id="2038154"/>
    <lineage>
        <taxon>Eukaryota</taxon>
        <taxon>Metazoa</taxon>
        <taxon>Ecdysozoa</taxon>
        <taxon>Arthropoda</taxon>
        <taxon>Hexapoda</taxon>
        <taxon>Insecta</taxon>
        <taxon>Pterygota</taxon>
        <taxon>Neoptera</taxon>
        <taxon>Endopterygota</taxon>
        <taxon>Coleoptera</taxon>
        <taxon>Polyphaga</taxon>
        <taxon>Elateriformia</taxon>
        <taxon>Elateroidea</taxon>
        <taxon>Elateridae</taxon>
        <taxon>Agrypninae</taxon>
        <taxon>Pyrophorini</taxon>
        <taxon>Ignelater</taxon>
    </lineage>
</organism>
<evidence type="ECO:0000259" key="8">
    <source>
        <dbReference type="PROSITE" id="PS50102"/>
    </source>
</evidence>
<evidence type="ECO:0000313" key="10">
    <source>
        <dbReference type="Proteomes" id="UP000801492"/>
    </source>
</evidence>
<dbReference type="GO" id="GO:0017069">
    <property type="term" value="F:snRNA binding"/>
    <property type="evidence" value="ECO:0007669"/>
    <property type="project" value="TreeGrafter"/>
</dbReference>
<evidence type="ECO:0000256" key="4">
    <source>
        <dbReference type="ARBA" id="ARBA00023242"/>
    </source>
</evidence>
<evidence type="ECO:0000256" key="3">
    <source>
        <dbReference type="ARBA" id="ARBA00022884"/>
    </source>
</evidence>
<dbReference type="InterPro" id="IPR035979">
    <property type="entry name" value="RBD_domain_sf"/>
</dbReference>
<dbReference type="InterPro" id="IPR000504">
    <property type="entry name" value="RRM_dom"/>
</dbReference>
<dbReference type="PROSITE" id="PS50102">
    <property type="entry name" value="RRM"/>
    <property type="match status" value="1"/>
</dbReference>
<dbReference type="SMART" id="SM00360">
    <property type="entry name" value="RRM"/>
    <property type="match status" value="1"/>
</dbReference>
<evidence type="ECO:0000256" key="2">
    <source>
        <dbReference type="ARBA" id="ARBA00021080"/>
    </source>
</evidence>
<dbReference type="GO" id="GO:0000398">
    <property type="term" value="P:mRNA splicing, via spliceosome"/>
    <property type="evidence" value="ECO:0007669"/>
    <property type="project" value="TreeGrafter"/>
</dbReference>
<evidence type="ECO:0000256" key="1">
    <source>
        <dbReference type="ARBA" id="ARBA00004123"/>
    </source>
</evidence>
<feature type="region of interest" description="Disordered" evidence="7">
    <location>
        <begin position="185"/>
        <end position="293"/>
    </location>
</feature>
<dbReference type="EMBL" id="VTPC01007750">
    <property type="protein sequence ID" value="KAF2893698.1"/>
    <property type="molecule type" value="Genomic_DNA"/>
</dbReference>
<dbReference type="OrthoDB" id="6159137at2759"/>
<dbReference type="PANTHER" id="PTHR13952:SF6">
    <property type="entry name" value="U11_U12 SMALL NUCLEAR RIBONUCLEOPROTEIN 35 KDA PROTEIN"/>
    <property type="match status" value="1"/>
</dbReference>
<comment type="caution">
    <text evidence="9">The sequence shown here is derived from an EMBL/GenBank/DDBJ whole genome shotgun (WGS) entry which is preliminary data.</text>
</comment>
<evidence type="ECO:0000256" key="6">
    <source>
        <dbReference type="PROSITE-ProRule" id="PRU00176"/>
    </source>
</evidence>
<dbReference type="FunFam" id="3.30.70.330:FF:000132">
    <property type="entry name" value="Small nuclear ribonucleoprotein U11/U12 subunit 35"/>
    <property type="match status" value="1"/>
</dbReference>
<keyword evidence="4" id="KW-0539">Nucleus</keyword>
<dbReference type="InterPro" id="IPR012677">
    <property type="entry name" value="Nucleotide-bd_a/b_plait_sf"/>
</dbReference>
<dbReference type="GO" id="GO:0071011">
    <property type="term" value="C:precatalytic spliceosome"/>
    <property type="evidence" value="ECO:0007669"/>
    <property type="project" value="TreeGrafter"/>
</dbReference>
<name>A0A8K0GCX1_IGNLU</name>
<protein>
    <recommendedName>
        <fullName evidence="2">U11/U12 small nuclear ribonucleoprotein 35 kDa protein</fullName>
    </recommendedName>
    <alternativeName>
        <fullName evidence="5">U1 snRNP-binding protein homolog</fullName>
    </alternativeName>
</protein>
<evidence type="ECO:0000313" key="9">
    <source>
        <dbReference type="EMBL" id="KAF2893698.1"/>
    </source>
</evidence>
<dbReference type="AlphaFoldDB" id="A0A8K0GCX1"/>
<feature type="domain" description="RRM" evidence="8">
    <location>
        <begin position="62"/>
        <end position="140"/>
    </location>
</feature>
<proteinExistence type="predicted"/>
<dbReference type="Proteomes" id="UP000801492">
    <property type="component" value="Unassembled WGS sequence"/>
</dbReference>
<evidence type="ECO:0000256" key="5">
    <source>
        <dbReference type="ARBA" id="ARBA00031739"/>
    </source>
</evidence>
<keyword evidence="3 6" id="KW-0694">RNA-binding</keyword>
<dbReference type="SUPFAM" id="SSF54928">
    <property type="entry name" value="RNA-binding domain, RBD"/>
    <property type="match status" value="1"/>
</dbReference>
<feature type="compositionally biased region" description="Basic and acidic residues" evidence="7">
    <location>
        <begin position="185"/>
        <end position="203"/>
    </location>
</feature>
<dbReference type="Pfam" id="PF00076">
    <property type="entry name" value="RRM_1"/>
    <property type="match status" value="1"/>
</dbReference>
<dbReference type="InterPro" id="IPR051183">
    <property type="entry name" value="U1_U11-U12_snRNP_70-35kDa"/>
</dbReference>
<accession>A0A8K0GCX1</accession>
<dbReference type="Gene3D" id="3.30.70.330">
    <property type="match status" value="1"/>
</dbReference>
<dbReference type="PANTHER" id="PTHR13952">
    <property type="entry name" value="U1 SMALL NUCLEAR RIBONUCLEOPROTEIN 70 KD"/>
    <property type="match status" value="1"/>
</dbReference>
<reference evidence="9" key="1">
    <citation type="submission" date="2019-08" db="EMBL/GenBank/DDBJ databases">
        <title>The genome of the North American firefly Photinus pyralis.</title>
        <authorList>
            <consortium name="Photinus pyralis genome working group"/>
            <person name="Fallon T.R."/>
            <person name="Sander Lower S.E."/>
            <person name="Weng J.-K."/>
        </authorList>
    </citation>
    <scope>NUCLEOTIDE SEQUENCE</scope>
    <source>
        <strain evidence="9">TRF0915ILg1</strain>
        <tissue evidence="9">Whole body</tissue>
    </source>
</reference>
<comment type="subcellular location">
    <subcellularLocation>
        <location evidence="1">Nucleus</location>
    </subcellularLocation>
</comment>
<sequence length="293" mass="35223">MSDQNKDNKTTAETWSPHAKYYDPIKIGSIDGTDTEPHDKAIVRSINSEYRSNRHVKGRPECTIFVSRLSPKTTKDTIKEVFSKYGRLKRFRLVKDIVTGIPKGYAFIEYETERAAEDAYRKAYKMYLDGQAIFVDFECERLLKGWKPRRLGGGFGGRKESGQLRFGGRDRPFRKPISLEIQEREQYETEQKNREYKRDEYKDHKHRDFHGREEKYRYSKERDKEYYHKHYKERSENLERSRSRERHEYEARSSSERLRTRERRSVEHTDTADHTNKFNDMNGKSEELHRNQK</sequence>
<dbReference type="GO" id="GO:0003729">
    <property type="term" value="F:mRNA binding"/>
    <property type="evidence" value="ECO:0007669"/>
    <property type="project" value="TreeGrafter"/>
</dbReference>
<keyword evidence="10" id="KW-1185">Reference proteome</keyword>